<evidence type="ECO:0000313" key="3">
    <source>
        <dbReference type="Proteomes" id="UP000319383"/>
    </source>
</evidence>
<feature type="region of interest" description="Disordered" evidence="1">
    <location>
        <begin position="367"/>
        <end position="402"/>
    </location>
</feature>
<accession>A0A517ZWH9</accession>
<name>A0A517ZWH9_9PLAN</name>
<organism evidence="2 3">
    <name type="scientific">Symmachiella dynata</name>
    <dbReference type="NCBI Taxonomy" id="2527995"/>
    <lineage>
        <taxon>Bacteria</taxon>
        <taxon>Pseudomonadati</taxon>
        <taxon>Planctomycetota</taxon>
        <taxon>Planctomycetia</taxon>
        <taxon>Planctomycetales</taxon>
        <taxon>Planctomycetaceae</taxon>
        <taxon>Symmachiella</taxon>
    </lineage>
</organism>
<evidence type="ECO:0000256" key="1">
    <source>
        <dbReference type="SAM" id="MobiDB-lite"/>
    </source>
</evidence>
<dbReference type="Proteomes" id="UP000319383">
    <property type="component" value="Chromosome"/>
</dbReference>
<dbReference type="Gene3D" id="1.10.10.10">
    <property type="entry name" value="Winged helix-like DNA-binding domain superfamily/Winged helix DNA-binding domain"/>
    <property type="match status" value="1"/>
</dbReference>
<keyword evidence="3" id="KW-1185">Reference proteome</keyword>
<gene>
    <name evidence="2" type="ORF">Mal52_53860</name>
</gene>
<dbReference type="AlphaFoldDB" id="A0A517ZWH9"/>
<feature type="compositionally biased region" description="Polar residues" evidence="1">
    <location>
        <begin position="224"/>
        <end position="236"/>
    </location>
</feature>
<evidence type="ECO:0000313" key="2">
    <source>
        <dbReference type="EMBL" id="QDU46863.1"/>
    </source>
</evidence>
<dbReference type="SUPFAM" id="SSF46785">
    <property type="entry name" value="Winged helix' DNA-binding domain"/>
    <property type="match status" value="1"/>
</dbReference>
<evidence type="ECO:0008006" key="4">
    <source>
        <dbReference type="Google" id="ProtNLM"/>
    </source>
</evidence>
<dbReference type="KEGG" id="sdyn:Mal52_53860"/>
<sequence length="473" mass="51580">MPSHENITDALPNSPEEKSLLEAAIQKLLLSAPEVWTVLDYDQLTAVEQRTLFLLTSAGMVERRVGFWCQHVNNADGVEAKCTMTGEGGFAEALQPLLARLQEVWRDAWDEWIAGGQSMSFPLNVEKLTPEYWRLTDQGVLAVQDLRSNKPDVVVDFVLKQEFFRDRPAVGGYGKLLALTGASGRDLPTETVDIGNWDQGAEKFAEVMTKAISDSLADAPGTHQPHTNQATASSTGAVPLDTGDEELESGVKTFERGDLIILPDHIELCGVRFCAGSRSESKRKLLNVLANKDKSGRTRAYSGKRLAEALQLKDATKIAGLVRDLRAQIKSTLQKHGQIDCDPKDIIQSGGWGYRLSEKLSVQEVDKGGKAPLQDHETGQSRHGDPVRDTVNGPVSDSVLPSGDTVATRQIRILQVLKSGQELRAPAIADELGSPLSTVKRDLKSLKGEGKIEFVGPPKTGHYRLCSRVDSGN</sequence>
<reference evidence="2 3" key="1">
    <citation type="submission" date="2019-02" db="EMBL/GenBank/DDBJ databases">
        <title>Deep-cultivation of Planctomycetes and their phenomic and genomic characterization uncovers novel biology.</title>
        <authorList>
            <person name="Wiegand S."/>
            <person name="Jogler M."/>
            <person name="Boedeker C."/>
            <person name="Pinto D."/>
            <person name="Vollmers J."/>
            <person name="Rivas-Marin E."/>
            <person name="Kohn T."/>
            <person name="Peeters S.H."/>
            <person name="Heuer A."/>
            <person name="Rast P."/>
            <person name="Oberbeckmann S."/>
            <person name="Bunk B."/>
            <person name="Jeske O."/>
            <person name="Meyerdierks A."/>
            <person name="Storesund J.E."/>
            <person name="Kallscheuer N."/>
            <person name="Luecker S."/>
            <person name="Lage O.M."/>
            <person name="Pohl T."/>
            <person name="Merkel B.J."/>
            <person name="Hornburger P."/>
            <person name="Mueller R.-W."/>
            <person name="Bruemmer F."/>
            <person name="Labrenz M."/>
            <person name="Spormann A.M."/>
            <person name="Op den Camp H."/>
            <person name="Overmann J."/>
            <person name="Amann R."/>
            <person name="Jetten M.S.M."/>
            <person name="Mascher T."/>
            <person name="Medema M.H."/>
            <person name="Devos D.P."/>
            <person name="Kaster A.-K."/>
            <person name="Ovreas L."/>
            <person name="Rohde M."/>
            <person name="Galperin M.Y."/>
            <person name="Jogler C."/>
        </authorList>
    </citation>
    <scope>NUCLEOTIDE SEQUENCE [LARGE SCALE GENOMIC DNA]</scope>
    <source>
        <strain evidence="2 3">Mal52</strain>
    </source>
</reference>
<dbReference type="InterPro" id="IPR036388">
    <property type="entry name" value="WH-like_DNA-bd_sf"/>
</dbReference>
<protein>
    <recommendedName>
        <fullName evidence="4">HTH domain protein</fullName>
    </recommendedName>
</protein>
<proteinExistence type="predicted"/>
<dbReference type="GO" id="GO:0006355">
    <property type="term" value="P:regulation of DNA-templated transcription"/>
    <property type="evidence" value="ECO:0007669"/>
    <property type="project" value="UniProtKB-ARBA"/>
</dbReference>
<dbReference type="EMBL" id="CP036276">
    <property type="protein sequence ID" value="QDU46863.1"/>
    <property type="molecule type" value="Genomic_DNA"/>
</dbReference>
<dbReference type="CDD" id="cd00090">
    <property type="entry name" value="HTH_ARSR"/>
    <property type="match status" value="1"/>
</dbReference>
<dbReference type="InterPro" id="IPR036390">
    <property type="entry name" value="WH_DNA-bd_sf"/>
</dbReference>
<feature type="compositionally biased region" description="Basic and acidic residues" evidence="1">
    <location>
        <begin position="367"/>
        <end position="388"/>
    </location>
</feature>
<dbReference type="InterPro" id="IPR011991">
    <property type="entry name" value="ArsR-like_HTH"/>
</dbReference>
<feature type="region of interest" description="Disordered" evidence="1">
    <location>
        <begin position="216"/>
        <end position="243"/>
    </location>
</feature>